<keyword evidence="4" id="KW-1185">Reference proteome</keyword>
<gene>
    <name evidence="3" type="ORF">CAEBREN_00647</name>
</gene>
<dbReference type="STRING" id="135651.G0MTE9"/>
<evidence type="ECO:0000256" key="1">
    <source>
        <dbReference type="SAM" id="MobiDB-lite"/>
    </source>
</evidence>
<feature type="compositionally biased region" description="Low complexity" evidence="1">
    <location>
        <begin position="320"/>
        <end position="334"/>
    </location>
</feature>
<dbReference type="Pfam" id="PF03761">
    <property type="entry name" value="DUF316"/>
    <property type="match status" value="1"/>
</dbReference>
<organism evidence="4">
    <name type="scientific">Caenorhabditis brenneri</name>
    <name type="common">Nematode worm</name>
    <dbReference type="NCBI Taxonomy" id="135651"/>
    <lineage>
        <taxon>Eukaryota</taxon>
        <taxon>Metazoa</taxon>
        <taxon>Ecdysozoa</taxon>
        <taxon>Nematoda</taxon>
        <taxon>Chromadorea</taxon>
        <taxon>Rhabditida</taxon>
        <taxon>Rhabditina</taxon>
        <taxon>Rhabditomorpha</taxon>
        <taxon>Rhabditoidea</taxon>
        <taxon>Rhabditidae</taxon>
        <taxon>Peloderinae</taxon>
        <taxon>Caenorhabditis</taxon>
    </lineage>
</organism>
<keyword evidence="2" id="KW-0732">Signal</keyword>
<reference evidence="4" key="1">
    <citation type="submission" date="2011-07" db="EMBL/GenBank/DDBJ databases">
        <authorList>
            <consortium name="Caenorhabditis brenneri Sequencing and Analysis Consortium"/>
            <person name="Wilson R.K."/>
        </authorList>
    </citation>
    <scope>NUCLEOTIDE SEQUENCE [LARGE SCALE GENOMIC DNA]</scope>
    <source>
        <strain evidence="4">PB2801</strain>
    </source>
</reference>
<dbReference type="AlphaFoldDB" id="G0MTE9"/>
<dbReference type="PANTHER" id="PTHR22596">
    <property type="entry name" value="TRYPSIN-LIKE PROTEASE PROTEIN 6"/>
    <property type="match status" value="1"/>
</dbReference>
<dbReference type="EMBL" id="GL379811">
    <property type="protein sequence ID" value="EGT43641.1"/>
    <property type="molecule type" value="Genomic_DNA"/>
</dbReference>
<evidence type="ECO:0000313" key="3">
    <source>
        <dbReference type="EMBL" id="EGT43641.1"/>
    </source>
</evidence>
<feature type="signal peptide" evidence="2">
    <location>
        <begin position="1"/>
        <end position="19"/>
    </location>
</feature>
<sequence>MSSCLLSLLFLASLATSLAVRIQPNELTSSENAQLQRTCGLESYYHTKVLNGEGPQDYPWAASVNIKGVLTASVISPRHILLFNVFEYNYGTQKVTIFNETELSENGDCDLHDWILPEESHEWFLVKFVNEQFGARGENKVRRIVVIDGCVSIDTYKPMILELEYDLKFDKGHGAVCLPKKYDDALHAQHFTVYGLGPKGDMLTSAEFSKKQCDKENDQNFVFCGKPINESRGLCAGDFGGGAVTKSNGRNVLLGIYAEGNVRCENSPQFHQEPEFIDIQNYTRAICIQTGICPNDVEEFSTTTEGVYVPGMETKEPEQTFEPETTTESSETLSTSTLESIVAETFERMQLNNCSVNESKEIHIHIHLDKDAKFVNN</sequence>
<protein>
    <recommendedName>
        <fullName evidence="5">Peptidase S1 domain-containing protein</fullName>
    </recommendedName>
</protein>
<dbReference type="eggNOG" id="KOG3627">
    <property type="taxonomic scope" value="Eukaryota"/>
</dbReference>
<dbReference type="InterPro" id="IPR009003">
    <property type="entry name" value="Peptidase_S1_PA"/>
</dbReference>
<dbReference type="PANTHER" id="PTHR22596:SF5">
    <property type="entry name" value="PEPTIDASE S1 DOMAIN-CONTAINING PROTEIN"/>
    <property type="match status" value="1"/>
</dbReference>
<accession>G0MTE9</accession>
<dbReference type="Proteomes" id="UP000008068">
    <property type="component" value="Unassembled WGS sequence"/>
</dbReference>
<dbReference type="SUPFAM" id="SSF50494">
    <property type="entry name" value="Trypsin-like serine proteases"/>
    <property type="match status" value="1"/>
</dbReference>
<name>G0MTE9_CAEBE</name>
<dbReference type="InterPro" id="IPR043504">
    <property type="entry name" value="Peptidase_S1_PA_chymotrypsin"/>
</dbReference>
<dbReference type="OMA" id="ICRHTGV"/>
<feature type="chain" id="PRO_5003404529" description="Peptidase S1 domain-containing protein" evidence="2">
    <location>
        <begin position="20"/>
        <end position="377"/>
    </location>
</feature>
<dbReference type="HOGENOM" id="CLU_049497_0_0_1"/>
<dbReference type="OrthoDB" id="5801445at2759"/>
<feature type="region of interest" description="Disordered" evidence="1">
    <location>
        <begin position="313"/>
        <end position="334"/>
    </location>
</feature>
<proteinExistence type="predicted"/>
<evidence type="ECO:0000256" key="2">
    <source>
        <dbReference type="SAM" id="SignalP"/>
    </source>
</evidence>
<dbReference type="InParanoid" id="G0MTE9"/>
<evidence type="ECO:0000313" key="4">
    <source>
        <dbReference type="Proteomes" id="UP000008068"/>
    </source>
</evidence>
<dbReference type="InterPro" id="IPR005514">
    <property type="entry name" value="DUF316"/>
</dbReference>
<dbReference type="Gene3D" id="2.40.10.10">
    <property type="entry name" value="Trypsin-like serine proteases"/>
    <property type="match status" value="1"/>
</dbReference>
<evidence type="ECO:0008006" key="5">
    <source>
        <dbReference type="Google" id="ProtNLM"/>
    </source>
</evidence>